<evidence type="ECO:0000256" key="2">
    <source>
        <dbReference type="ARBA" id="ARBA00022741"/>
    </source>
</evidence>
<evidence type="ECO:0000256" key="4">
    <source>
        <dbReference type="ARBA" id="ARBA00023267"/>
    </source>
</evidence>
<dbReference type="Gene3D" id="2.30.30.100">
    <property type="match status" value="1"/>
</dbReference>
<dbReference type="Pfam" id="PF03099">
    <property type="entry name" value="BPL_LplA_LipB"/>
    <property type="match status" value="1"/>
</dbReference>
<evidence type="ECO:0000313" key="9">
    <source>
        <dbReference type="Proteomes" id="UP001356170"/>
    </source>
</evidence>
<gene>
    <name evidence="8" type="ORF">V3390_01380</name>
</gene>
<dbReference type="Pfam" id="PF02237">
    <property type="entry name" value="BPL_C"/>
    <property type="match status" value="1"/>
</dbReference>
<proteinExistence type="predicted"/>
<keyword evidence="2" id="KW-0547">Nucleotide-binding</keyword>
<dbReference type="EC" id="6.3.4.15" evidence="5"/>
<reference evidence="8 9" key="1">
    <citation type="submission" date="2024-01" db="EMBL/GenBank/DDBJ databases">
        <title>Novel species of the genus Luteimonas isolated from rivers.</title>
        <authorList>
            <person name="Lu H."/>
        </authorList>
    </citation>
    <scope>NUCLEOTIDE SEQUENCE [LARGE SCALE GENOMIC DNA]</scope>
    <source>
        <strain evidence="8 9">FXH3W</strain>
    </source>
</reference>
<accession>A0ABU7UY59</accession>
<comment type="caution">
    <text evidence="8">The sequence shown here is derived from an EMBL/GenBank/DDBJ whole genome shotgun (WGS) entry which is preliminary data.</text>
</comment>
<sequence>MASTMVAEPIRAEAVLAALGPTAASRFSDLQVVAETGSTNADLLSAPGALSGLTVRVAERQTAGRGRRARSWVSAPGAALAFSVGAHFPGLATSLALLPLAVGVACCTALRRLGAPVTLKWPNDLVHLHGDGTLRKLGGILVELKALGPDQWWAVCGIGINVLPAAYQGLPDAESAQLPVSVAELGLDAPRETLLAELLLELQTVLDAGPDAWPLLVAAGRAFDSLMGQPVRVIEPQHQWSGIAQGWNDDGRLQVRDSQGANHSLVSAEVSVRRQSGVSE</sequence>
<comment type="catalytic activity">
    <reaction evidence="6">
        <text>biotin + L-lysyl-[protein] + ATP = N(6)-biotinyl-L-lysyl-[protein] + AMP + diphosphate + H(+)</text>
        <dbReference type="Rhea" id="RHEA:11756"/>
        <dbReference type="Rhea" id="RHEA-COMP:9752"/>
        <dbReference type="Rhea" id="RHEA-COMP:10505"/>
        <dbReference type="ChEBI" id="CHEBI:15378"/>
        <dbReference type="ChEBI" id="CHEBI:29969"/>
        <dbReference type="ChEBI" id="CHEBI:30616"/>
        <dbReference type="ChEBI" id="CHEBI:33019"/>
        <dbReference type="ChEBI" id="CHEBI:57586"/>
        <dbReference type="ChEBI" id="CHEBI:83144"/>
        <dbReference type="ChEBI" id="CHEBI:456215"/>
        <dbReference type="EC" id="6.3.4.15"/>
    </reaction>
</comment>
<evidence type="ECO:0000313" key="8">
    <source>
        <dbReference type="EMBL" id="MEF2154893.1"/>
    </source>
</evidence>
<dbReference type="InterPro" id="IPR003142">
    <property type="entry name" value="BPL_C"/>
</dbReference>
<dbReference type="InterPro" id="IPR004143">
    <property type="entry name" value="BPL_LPL_catalytic"/>
</dbReference>
<protein>
    <recommendedName>
        <fullName evidence="5">biotin--[biotin carboxyl-carrier protein] ligase</fullName>
        <ecNumber evidence="5">6.3.4.15</ecNumber>
    </recommendedName>
</protein>
<dbReference type="GO" id="GO:0004077">
    <property type="term" value="F:biotin--[biotin carboxyl-carrier protein] ligase activity"/>
    <property type="evidence" value="ECO:0007669"/>
    <property type="project" value="UniProtKB-EC"/>
</dbReference>
<feature type="domain" description="BPL/LPL catalytic" evidence="7">
    <location>
        <begin position="18"/>
        <end position="210"/>
    </location>
</feature>
<evidence type="ECO:0000259" key="7">
    <source>
        <dbReference type="PROSITE" id="PS51733"/>
    </source>
</evidence>
<keyword evidence="4" id="KW-0092">Biotin</keyword>
<dbReference type="SUPFAM" id="SSF55681">
    <property type="entry name" value="Class II aaRS and biotin synthetases"/>
    <property type="match status" value="1"/>
</dbReference>
<dbReference type="Proteomes" id="UP001356170">
    <property type="component" value="Unassembled WGS sequence"/>
</dbReference>
<evidence type="ECO:0000256" key="1">
    <source>
        <dbReference type="ARBA" id="ARBA00022598"/>
    </source>
</evidence>
<dbReference type="InterPro" id="IPR045864">
    <property type="entry name" value="aa-tRNA-synth_II/BPL/LPL"/>
</dbReference>
<evidence type="ECO:0000256" key="3">
    <source>
        <dbReference type="ARBA" id="ARBA00022840"/>
    </source>
</evidence>
<name>A0ABU7UY59_9GAMM</name>
<evidence type="ECO:0000256" key="5">
    <source>
        <dbReference type="ARBA" id="ARBA00024227"/>
    </source>
</evidence>
<dbReference type="InterPro" id="IPR008988">
    <property type="entry name" value="Transcriptional_repressor_C"/>
</dbReference>
<keyword evidence="1 8" id="KW-0436">Ligase</keyword>
<dbReference type="SUPFAM" id="SSF50037">
    <property type="entry name" value="C-terminal domain of transcriptional repressors"/>
    <property type="match status" value="1"/>
</dbReference>
<keyword evidence="3" id="KW-0067">ATP-binding</keyword>
<organism evidence="8 9">
    <name type="scientific">Aquilutibacter rugosus</name>
    <dbReference type="NCBI Taxonomy" id="3115820"/>
    <lineage>
        <taxon>Bacteria</taxon>
        <taxon>Pseudomonadati</taxon>
        <taxon>Pseudomonadota</taxon>
        <taxon>Gammaproteobacteria</taxon>
        <taxon>Lysobacterales</taxon>
        <taxon>Lysobacteraceae</taxon>
        <taxon>Aquilutibacter</taxon>
    </lineage>
</organism>
<evidence type="ECO:0000256" key="6">
    <source>
        <dbReference type="ARBA" id="ARBA00047846"/>
    </source>
</evidence>
<dbReference type="InterPro" id="IPR004408">
    <property type="entry name" value="Biotin_CoA_COase_ligase"/>
</dbReference>
<keyword evidence="9" id="KW-1185">Reference proteome</keyword>
<dbReference type="NCBIfam" id="TIGR00121">
    <property type="entry name" value="birA_ligase"/>
    <property type="match status" value="1"/>
</dbReference>
<dbReference type="RefSeq" id="WP_331689757.1">
    <property type="nucleotide sequence ID" value="NZ_JAZHBN010000005.1"/>
</dbReference>
<dbReference type="CDD" id="cd16442">
    <property type="entry name" value="BPL"/>
    <property type="match status" value="1"/>
</dbReference>
<dbReference type="Gene3D" id="3.30.930.10">
    <property type="entry name" value="Bira Bifunctional Protein, Domain 2"/>
    <property type="match status" value="1"/>
</dbReference>
<dbReference type="PANTHER" id="PTHR12835">
    <property type="entry name" value="BIOTIN PROTEIN LIGASE"/>
    <property type="match status" value="1"/>
</dbReference>
<dbReference type="PROSITE" id="PS51733">
    <property type="entry name" value="BPL_LPL_CATALYTIC"/>
    <property type="match status" value="1"/>
</dbReference>
<dbReference type="PANTHER" id="PTHR12835:SF5">
    <property type="entry name" value="BIOTIN--PROTEIN LIGASE"/>
    <property type="match status" value="1"/>
</dbReference>
<dbReference type="EMBL" id="JAZHBO010000001">
    <property type="protein sequence ID" value="MEF2154893.1"/>
    <property type="molecule type" value="Genomic_DNA"/>
</dbReference>